<evidence type="ECO:0000313" key="3">
    <source>
        <dbReference type="EMBL" id="SEH06559.1"/>
    </source>
</evidence>
<dbReference type="SMART" id="SM00634">
    <property type="entry name" value="BID_1"/>
    <property type="match status" value="6"/>
</dbReference>
<dbReference type="RefSeq" id="WP_103920323.1">
    <property type="nucleotide sequence ID" value="NZ_FMSV02000498.1"/>
</dbReference>
<keyword evidence="4" id="KW-1185">Reference proteome</keyword>
<dbReference type="OrthoDB" id="5522233at2"/>
<reference evidence="3 4" key="1">
    <citation type="submission" date="2016-10" db="EMBL/GenBank/DDBJ databases">
        <authorList>
            <person name="de Groot N.N."/>
        </authorList>
    </citation>
    <scope>NUCLEOTIDE SEQUENCE [LARGE SCALE GENOMIC DNA]</scope>
    <source>
        <strain evidence="3">MBHS1</strain>
    </source>
</reference>
<evidence type="ECO:0000256" key="1">
    <source>
        <dbReference type="ARBA" id="ARBA00010116"/>
    </source>
</evidence>
<dbReference type="InterPro" id="IPR015217">
    <property type="entry name" value="Invasin_dom_3"/>
</dbReference>
<dbReference type="Proteomes" id="UP000236724">
    <property type="component" value="Unassembled WGS sequence"/>
</dbReference>
<feature type="domain" description="Big-1" evidence="2">
    <location>
        <begin position="522"/>
        <end position="615"/>
    </location>
</feature>
<dbReference type="EMBL" id="FMSV02000498">
    <property type="protein sequence ID" value="SEH06559.1"/>
    <property type="molecule type" value="Genomic_DNA"/>
</dbReference>
<dbReference type="InterPro" id="IPR013783">
    <property type="entry name" value="Ig-like_fold"/>
</dbReference>
<dbReference type="Pfam" id="PF09134">
    <property type="entry name" value="Invasin_D3"/>
    <property type="match status" value="1"/>
</dbReference>
<proteinExistence type="inferred from homology"/>
<protein>
    <submittedName>
        <fullName evidence="3">Bacterial Ig-like domain (Group 1)</fullName>
    </submittedName>
</protein>
<feature type="domain" description="Big-1" evidence="2">
    <location>
        <begin position="144"/>
        <end position="236"/>
    </location>
</feature>
<dbReference type="Pfam" id="PF02369">
    <property type="entry name" value="Big_1"/>
    <property type="match status" value="2"/>
</dbReference>
<accession>A0A1H6FB51</accession>
<sequence length="1157" mass="118539">MKRLPEWLSVIGMIFLLLNLSACLGGGGGSGNPDIDNSTIQGAQLALVPEEASGNGTVSLTALLKDSNNAPLVDSLVFFSFADQNQESLTPGSVVTGEDGSATVVITDVGQDGGSAVVVARFSDVSAQAQVTFTLEPDNNAIQGAQLALVPEEASGNATISLTALLKDSNNAPLVDSLVFFSFADQNQESLNPGSVVTGEDGSATVVITDVGQDGGSAVVVARFSDVSAQAQVTFTLEEIPVTPVASIEIISEHSVLQASSRSQITVHLKDEQGGLLANTAFQAQVSGQAWLDNVPASTDGNGYAVFEVEHGGAENVLLAVSSGEQIQTRALYFGASLSLVAASQSATGSVAFTALLRDANNAPLSGENIHFGFIGQSNDLLDPGFATTDNTGVVTVTVTDLGNDGGNITLYARSGQLQTQSSIQFFVALGEGNTLTASASAKLLRSDQSSTLTATVANQAGFAISNMPIQFFADGNLLGEISTDQNGQAQMQVSPVAQGNTIITLQAGSSSVQIPLYFGAQLSLSPNNSTGIADTTTSVNLLAALQDAQGVGIAGQKVNFSLGNQQSALLDKFQGISDEQGRVQLGVTGSQSEQATITASAGGLNPATATINFQTSSVPTVLHLSSMPSATQPLSLNGSAQIIAQVNDSQGQPLSGVRVQFSTSGIGVINESVTTDTQGRAIATFSAQTQSGISTITANVGEDNALTESITLTIQSDAAGLLELLSIQPETIGIVGSGSAQSAVIEFQVKDNLGNLAQDGVAVDFELSSASLAGDESLSTGGGIPPAACGSVGGTGKRVCGVTSNGKVSVSLKSGRVAGVAAIVARVRNTDISTLARVSIVGGIPDAQRFGIAAQYLNIAGGSTFGLEDLITVYVGDRFGNVVADGTRVNFISEGGTIGSSAGSNAFTSTTIMGRATAVLQSATPTTPQLDGINNTGNAAFNRIVAYTTGAEYFFDANGNGAYDLGEVFTDITEPYIDGNDNGVFDNGELYIDRDQNGFFTQEDGVYQDNTLIWTSMNIVFSDAFDNIPAPPDDDYKAIIVKDEGRIVNQEIPILANKSKSFEVSVQTPYGNSPVKGTKITVSTTAGELGGTISLTVADQQGGPVRFNFTLANTDIEETTSATVTISVEGPIDGSIAPGSNGSEVAIVKATLQPPP</sequence>
<comment type="similarity">
    <text evidence="1">Belongs to the intimin/invasin family.</text>
</comment>
<gene>
    <name evidence="3" type="ORF">MBHS_02422</name>
</gene>
<evidence type="ECO:0000313" key="4">
    <source>
        <dbReference type="Proteomes" id="UP000236724"/>
    </source>
</evidence>
<feature type="domain" description="Big-1" evidence="2">
    <location>
        <begin position="42"/>
        <end position="134"/>
    </location>
</feature>
<name>A0A1H6FB51_9GAMM</name>
<dbReference type="PROSITE" id="PS51127">
    <property type="entry name" value="BIG1"/>
    <property type="match status" value="3"/>
</dbReference>
<dbReference type="InterPro" id="IPR008964">
    <property type="entry name" value="Invasin/intimin_cell_adhesion"/>
</dbReference>
<dbReference type="InterPro" id="IPR003344">
    <property type="entry name" value="Big_1_dom"/>
</dbReference>
<dbReference type="SUPFAM" id="SSF49373">
    <property type="entry name" value="Invasin/intimin cell-adhesion fragments"/>
    <property type="match status" value="7"/>
</dbReference>
<dbReference type="Gene3D" id="2.60.40.10">
    <property type="entry name" value="Immunoglobulins"/>
    <property type="match status" value="8"/>
</dbReference>
<organism evidence="3 4">
    <name type="scientific">Candidatus Venteria ishoeyi</name>
    <dbReference type="NCBI Taxonomy" id="1899563"/>
    <lineage>
        <taxon>Bacteria</taxon>
        <taxon>Pseudomonadati</taxon>
        <taxon>Pseudomonadota</taxon>
        <taxon>Gammaproteobacteria</taxon>
        <taxon>Thiotrichales</taxon>
        <taxon>Thiotrichaceae</taxon>
        <taxon>Venteria</taxon>
    </lineage>
</organism>
<evidence type="ECO:0000259" key="2">
    <source>
        <dbReference type="PROSITE" id="PS51127"/>
    </source>
</evidence>
<dbReference type="AlphaFoldDB" id="A0A1H6FB51"/>